<evidence type="ECO:0000313" key="3">
    <source>
        <dbReference type="EMBL" id="MDC0745208.1"/>
    </source>
</evidence>
<keyword evidence="2" id="KW-0812">Transmembrane</keyword>
<feature type="compositionally biased region" description="Basic and acidic residues" evidence="1">
    <location>
        <begin position="109"/>
        <end position="121"/>
    </location>
</feature>
<keyword evidence="2" id="KW-1133">Transmembrane helix</keyword>
<dbReference type="RefSeq" id="WP_271922478.1">
    <property type="nucleotide sequence ID" value="NZ_JAQNDO010000001.1"/>
</dbReference>
<reference evidence="3 4" key="1">
    <citation type="submission" date="2022-11" db="EMBL/GenBank/DDBJ databases">
        <title>Minimal conservation of predation-associated metabolite biosynthetic gene clusters underscores biosynthetic potential of Myxococcota including descriptions for ten novel species: Archangium lansinium sp. nov., Myxococcus landrumus sp. nov., Nannocystis bai.</title>
        <authorList>
            <person name="Ahearne A."/>
            <person name="Stevens C."/>
            <person name="Dowd S."/>
        </authorList>
    </citation>
    <scope>NUCLEOTIDE SEQUENCE [LARGE SCALE GENOMIC DNA]</scope>
    <source>
        <strain evidence="3 4">RJM3</strain>
    </source>
</reference>
<feature type="region of interest" description="Disordered" evidence="1">
    <location>
        <begin position="83"/>
        <end position="188"/>
    </location>
</feature>
<evidence type="ECO:0000313" key="4">
    <source>
        <dbReference type="Proteomes" id="UP001221411"/>
    </source>
</evidence>
<sequence>MEQRTQPRGRTDTKEAPATALSRLRAAAPRAFVVALTIALLLHLPLLPTRLFAWLSVLFGDPVEMVDMEGEVVIPIDLDLVPGETRAPAPAPDPEPTAAEPDPSAEPTKQAEIKPKKKAEPADAGPDAEAPDAGPDADVEDAGVNDAGPEDAGVADAAPLDTDGGTQAPDAGAPVAELPDAGADAEAVAKVEPDAGPDAAAPVPVAELPDASADAGGPKLKDPLAAAGSAADIASKNPNVQVLIAGDRIRKHELGTWFSRILVGIPQWQSFFKDTPIDPIRDLDHLLIAGPQFRDSRKVVAVMDFNVPEPKIRAAIEAIVKRSNPPGRWLEDAPVPAAIAKADKGERIFALVPGKRILVVLPADAKGELAKVKSTKGFNKSSGVGIALSMVTPHRAFKGLPFQIPDTFKWLRLSVTPTDDGGADVLLEAQDKDASLAEKHAGELGPIVEGFRKVEIPFLGRFEVLGPTPFVAEGDLVRATTHVTNKQLKYIMSAVEQQLAKQAKAAAEGGKTSP</sequence>
<organism evidence="3 4">
    <name type="scientific">Polyangium mundeleinium</name>
    <dbReference type="NCBI Taxonomy" id="2995306"/>
    <lineage>
        <taxon>Bacteria</taxon>
        <taxon>Pseudomonadati</taxon>
        <taxon>Myxococcota</taxon>
        <taxon>Polyangia</taxon>
        <taxon>Polyangiales</taxon>
        <taxon>Polyangiaceae</taxon>
        <taxon>Polyangium</taxon>
    </lineage>
</organism>
<proteinExistence type="predicted"/>
<dbReference type="EMBL" id="JAQNDO010000001">
    <property type="protein sequence ID" value="MDC0745208.1"/>
    <property type="molecule type" value="Genomic_DNA"/>
</dbReference>
<protein>
    <submittedName>
        <fullName evidence="3">Uncharacterized protein</fullName>
    </submittedName>
</protein>
<keyword evidence="2" id="KW-0472">Membrane</keyword>
<feature type="compositionally biased region" description="Low complexity" evidence="1">
    <location>
        <begin position="122"/>
        <end position="134"/>
    </location>
</feature>
<accession>A0ABT5ETQ1</accession>
<name>A0ABT5ETQ1_9BACT</name>
<gene>
    <name evidence="3" type="ORF">POL67_27995</name>
</gene>
<evidence type="ECO:0000256" key="2">
    <source>
        <dbReference type="SAM" id="Phobius"/>
    </source>
</evidence>
<dbReference type="Proteomes" id="UP001221411">
    <property type="component" value="Unassembled WGS sequence"/>
</dbReference>
<comment type="caution">
    <text evidence="3">The sequence shown here is derived from an EMBL/GenBank/DDBJ whole genome shotgun (WGS) entry which is preliminary data.</text>
</comment>
<feature type="compositionally biased region" description="Low complexity" evidence="1">
    <location>
        <begin position="96"/>
        <end position="108"/>
    </location>
</feature>
<evidence type="ECO:0000256" key="1">
    <source>
        <dbReference type="SAM" id="MobiDB-lite"/>
    </source>
</evidence>
<feature type="transmembrane region" description="Helical" evidence="2">
    <location>
        <begin position="31"/>
        <end position="55"/>
    </location>
</feature>
<keyword evidence="4" id="KW-1185">Reference proteome</keyword>